<dbReference type="Proteomes" id="UP001194696">
    <property type="component" value="Unassembled WGS sequence"/>
</dbReference>
<reference evidence="1 2" key="1">
    <citation type="journal article" date="2020" name="Fungal Divers.">
        <title>Resolving the Mortierellaceae phylogeny through synthesis of multi-gene phylogenetics and phylogenomics.</title>
        <authorList>
            <person name="Vandepol N."/>
            <person name="Liber J."/>
            <person name="Desiro A."/>
            <person name="Na H."/>
            <person name="Kennedy M."/>
            <person name="Barry K."/>
            <person name="Grigoriev I.V."/>
            <person name="Miller A.N."/>
            <person name="O'Donnell K."/>
            <person name="Stajich J.E."/>
            <person name="Bonito G."/>
        </authorList>
    </citation>
    <scope>NUCLEOTIDE SEQUENCE [LARGE SCALE GENOMIC DNA]</scope>
    <source>
        <strain evidence="1 2">AD045</strain>
    </source>
</reference>
<dbReference type="EMBL" id="JAAAIM010001790">
    <property type="protein sequence ID" value="KAG0275819.1"/>
    <property type="molecule type" value="Genomic_DNA"/>
</dbReference>
<evidence type="ECO:0000313" key="2">
    <source>
        <dbReference type="Proteomes" id="UP001194696"/>
    </source>
</evidence>
<evidence type="ECO:0000313" key="1">
    <source>
        <dbReference type="EMBL" id="KAG0275819.1"/>
    </source>
</evidence>
<organism evidence="1 2">
    <name type="scientific">Linnemannia gamsii</name>
    <dbReference type="NCBI Taxonomy" id="64522"/>
    <lineage>
        <taxon>Eukaryota</taxon>
        <taxon>Fungi</taxon>
        <taxon>Fungi incertae sedis</taxon>
        <taxon>Mucoromycota</taxon>
        <taxon>Mortierellomycotina</taxon>
        <taxon>Mortierellomycetes</taxon>
        <taxon>Mortierellales</taxon>
        <taxon>Mortierellaceae</taxon>
        <taxon>Linnemannia</taxon>
    </lineage>
</organism>
<proteinExistence type="predicted"/>
<sequence>MGIDFEYTFNSITAAAIPVPKKALRRPFDLQGFKLMTVVHETYDIMLDEDRDEYHGAMICLAEIELLPLSIKVSSSSEIRDHEARCMRMKNLDAFMPADTRDRLVRAFETYMGSKPVDVEPGFWTMSATSTEVVRLHTNWSLGEEESIDDGNCDSLCFTVDS</sequence>
<protein>
    <submittedName>
        <fullName evidence="1">Uncharacterized protein</fullName>
    </submittedName>
</protein>
<name>A0ABQ7JJ15_9FUNG</name>
<accession>A0ABQ7JJ15</accession>
<keyword evidence="2" id="KW-1185">Reference proteome</keyword>
<comment type="caution">
    <text evidence="1">The sequence shown here is derived from an EMBL/GenBank/DDBJ whole genome shotgun (WGS) entry which is preliminary data.</text>
</comment>
<gene>
    <name evidence="1" type="ORF">BGZ96_003610</name>
</gene>